<keyword evidence="2" id="KW-1185">Reference proteome</keyword>
<name>A0A1B4XH45_9GAMM</name>
<reference evidence="1 2" key="1">
    <citation type="submission" date="2015-05" db="EMBL/GenBank/DDBJ databases">
        <title>Complete genome sequence of a sulfur-oxidizing gammaproteobacterium strain HA5.</title>
        <authorList>
            <person name="Miura A."/>
            <person name="Kojima H."/>
            <person name="Fukui M."/>
        </authorList>
    </citation>
    <scope>NUCLEOTIDE SEQUENCE [LARGE SCALE GENOMIC DNA]</scope>
    <source>
        <strain evidence="1 2">HA5</strain>
    </source>
</reference>
<protein>
    <submittedName>
        <fullName evidence="1">Uncharacterized protein</fullName>
    </submittedName>
</protein>
<dbReference type="AlphaFoldDB" id="A0A1B4XH45"/>
<proteinExistence type="predicted"/>
<dbReference type="KEGG" id="slim:SCL_1836"/>
<sequence length="91" mass="9507">MEDRVLQGPGFKQGLLALELGETLRRACGGLANGGIVDSQGHGHSVNARISLADRVAEGVGGTSPAYTFICMKERMFLPAGAVGDEFVDES</sequence>
<organism evidence="1 2">
    <name type="scientific">Sulfuricaulis limicola</name>
    <dbReference type="NCBI Taxonomy" id="1620215"/>
    <lineage>
        <taxon>Bacteria</taxon>
        <taxon>Pseudomonadati</taxon>
        <taxon>Pseudomonadota</taxon>
        <taxon>Gammaproteobacteria</taxon>
        <taxon>Acidiferrobacterales</taxon>
        <taxon>Acidiferrobacteraceae</taxon>
        <taxon>Sulfuricaulis</taxon>
    </lineage>
</organism>
<gene>
    <name evidence="1" type="ORF">SCL_1836</name>
</gene>
<evidence type="ECO:0000313" key="1">
    <source>
        <dbReference type="EMBL" id="BAV34134.1"/>
    </source>
</evidence>
<dbReference type="EMBL" id="AP014879">
    <property type="protein sequence ID" value="BAV34134.1"/>
    <property type="molecule type" value="Genomic_DNA"/>
</dbReference>
<evidence type="ECO:0000313" key="2">
    <source>
        <dbReference type="Proteomes" id="UP000243180"/>
    </source>
</evidence>
<accession>A0A1B4XH45</accession>
<dbReference type="Proteomes" id="UP000243180">
    <property type="component" value="Chromosome"/>
</dbReference>
<dbReference type="InParanoid" id="A0A1B4XH45"/>